<keyword evidence="2" id="KW-0677">Repeat</keyword>
<dbReference type="PRINTS" id="PR00014">
    <property type="entry name" value="FNTYPEIII"/>
</dbReference>
<dbReference type="Gene3D" id="2.60.40.290">
    <property type="match status" value="1"/>
</dbReference>
<dbReference type="SUPFAM" id="SSF49384">
    <property type="entry name" value="Carbohydrate-binding domain"/>
    <property type="match status" value="1"/>
</dbReference>
<protein>
    <recommendedName>
        <fullName evidence="8">Fibronectin type-III domain-containing protein</fullName>
    </recommendedName>
</protein>
<dbReference type="Pfam" id="PF00553">
    <property type="entry name" value="CBM_2"/>
    <property type="match status" value="1"/>
</dbReference>
<dbReference type="InterPro" id="IPR003961">
    <property type="entry name" value="FN3_dom"/>
</dbReference>
<dbReference type="SUPFAM" id="SSF49265">
    <property type="entry name" value="Fibronectin type III"/>
    <property type="match status" value="2"/>
</dbReference>
<evidence type="ECO:0000256" key="6">
    <source>
        <dbReference type="SAM" id="MobiDB-lite"/>
    </source>
</evidence>
<dbReference type="InterPro" id="IPR050991">
    <property type="entry name" value="ECM_Regulatory_Proteins"/>
</dbReference>
<feature type="signal peptide" evidence="7">
    <location>
        <begin position="1"/>
        <end position="28"/>
    </location>
</feature>
<feature type="domain" description="Fibronectin type-III" evidence="8">
    <location>
        <begin position="244"/>
        <end position="332"/>
    </location>
</feature>
<dbReference type="CDD" id="cd00063">
    <property type="entry name" value="FN3"/>
    <property type="match status" value="3"/>
</dbReference>
<dbReference type="RefSeq" id="WP_191870250.1">
    <property type="nucleotide sequence ID" value="NZ_BMRU01000081.1"/>
</dbReference>
<dbReference type="PANTHER" id="PTHR46708:SF11">
    <property type="entry name" value="RECEPTOR-TYPE TYROSINE-PROTEIN PHOSPHATASE ETA-LIKE"/>
    <property type="match status" value="1"/>
</dbReference>
<evidence type="ECO:0000256" key="4">
    <source>
        <dbReference type="ARBA" id="ARBA00023295"/>
    </source>
</evidence>
<feature type="chain" id="PRO_5046536795" description="Fibronectin type-III domain-containing protein" evidence="7">
    <location>
        <begin position="29"/>
        <end position="445"/>
    </location>
</feature>
<dbReference type="InterPro" id="IPR008965">
    <property type="entry name" value="CBM2/CBM3_carb-bd_dom_sf"/>
</dbReference>
<keyword evidence="3" id="KW-0119">Carbohydrate metabolism</keyword>
<evidence type="ECO:0000256" key="1">
    <source>
        <dbReference type="ARBA" id="ARBA00022729"/>
    </source>
</evidence>
<keyword evidence="5" id="KW-0624">Polysaccharide degradation</keyword>
<keyword evidence="1 7" id="KW-0732">Signal</keyword>
<keyword evidence="4" id="KW-0326">Glycosidase</keyword>
<gene>
    <name evidence="9" type="ORF">Scinn_39120</name>
</gene>
<keyword evidence="10" id="KW-1185">Reference proteome</keyword>
<evidence type="ECO:0000256" key="7">
    <source>
        <dbReference type="SAM" id="SignalP"/>
    </source>
</evidence>
<organism evidence="9 10">
    <name type="scientific">Streptomyces virginiae</name>
    <name type="common">Streptomyces cinnamonensis</name>
    <dbReference type="NCBI Taxonomy" id="1961"/>
    <lineage>
        <taxon>Bacteria</taxon>
        <taxon>Bacillati</taxon>
        <taxon>Actinomycetota</taxon>
        <taxon>Actinomycetes</taxon>
        <taxon>Kitasatosporales</taxon>
        <taxon>Streptomycetaceae</taxon>
        <taxon>Streptomyces</taxon>
    </lineage>
</organism>
<dbReference type="InterPro" id="IPR012291">
    <property type="entry name" value="CBM2_carb-bd_dom_sf"/>
</dbReference>
<evidence type="ECO:0000256" key="5">
    <source>
        <dbReference type="ARBA" id="ARBA00023326"/>
    </source>
</evidence>
<comment type="caution">
    <text evidence="9">The sequence shown here is derived from an EMBL/GenBank/DDBJ whole genome shotgun (WGS) entry which is preliminary data.</text>
</comment>
<proteinExistence type="predicted"/>
<dbReference type="EMBL" id="BNDV01000008">
    <property type="protein sequence ID" value="GHI14449.1"/>
    <property type="molecule type" value="Genomic_DNA"/>
</dbReference>
<dbReference type="InterPro" id="IPR036116">
    <property type="entry name" value="FN3_sf"/>
</dbReference>
<evidence type="ECO:0000259" key="8">
    <source>
        <dbReference type="PROSITE" id="PS50853"/>
    </source>
</evidence>
<accession>A0ABQ3NP00</accession>
<dbReference type="Gene3D" id="2.60.40.10">
    <property type="entry name" value="Immunoglobulins"/>
    <property type="match status" value="3"/>
</dbReference>
<evidence type="ECO:0000256" key="3">
    <source>
        <dbReference type="ARBA" id="ARBA00023277"/>
    </source>
</evidence>
<dbReference type="Proteomes" id="UP000660554">
    <property type="component" value="Unassembled WGS sequence"/>
</dbReference>
<feature type="domain" description="Fibronectin type-III" evidence="8">
    <location>
        <begin position="340"/>
        <end position="445"/>
    </location>
</feature>
<evidence type="ECO:0000313" key="9">
    <source>
        <dbReference type="EMBL" id="GHI14449.1"/>
    </source>
</evidence>
<evidence type="ECO:0000313" key="10">
    <source>
        <dbReference type="Proteomes" id="UP000660554"/>
    </source>
</evidence>
<dbReference type="SMART" id="SM00060">
    <property type="entry name" value="FN3"/>
    <property type="match status" value="3"/>
</dbReference>
<dbReference type="PANTHER" id="PTHR46708">
    <property type="entry name" value="TENASCIN"/>
    <property type="match status" value="1"/>
</dbReference>
<keyword evidence="4" id="KW-0378">Hydrolase</keyword>
<sequence>MSRKRIALACAAVVVGVGSVVIPVAANAGEEEDGLGAACRVADQATVWWASGEVSLANKGDRPVRDWTAEFDVSQGQVTLDNPWAYELRQVGKHVTVKPIADRADVAAKGNRAVKVGINPAGKGIPKITGCRVKGAAGGGSDTGTNTSVPADGGSFVKDDTAVHLMWKPPTGGAEVVRYEVFQDGKQVKTVKDTMTDIERLAPATRYAFKVRAVRADGRTTGFSKDIVLTTLAAPGQDKAKPVIPADLEATASGPYQASLRWRAATDDVAVTGYRIYRDGTKVQEADAKATSATVSGLTASTAYRFKVTAVDASGKESDPTREAQATTTAAPDGNGGKAAPGDFAATTATKQDGGVTQHYLNLAWSVPQGVGQITTYQVYLNGKPAQTFMWGTGDPVLPVPTTKGSREVLVGSHPGTTYSVKIRARLGDGTWGAFSRELTVKTGS</sequence>
<feature type="region of interest" description="Disordered" evidence="6">
    <location>
        <begin position="313"/>
        <end position="342"/>
    </location>
</feature>
<feature type="domain" description="Fibronectin type-III" evidence="8">
    <location>
        <begin position="149"/>
        <end position="234"/>
    </location>
</feature>
<dbReference type="InterPro" id="IPR001919">
    <property type="entry name" value="CBD2"/>
</dbReference>
<dbReference type="InterPro" id="IPR013783">
    <property type="entry name" value="Ig-like_fold"/>
</dbReference>
<evidence type="ECO:0000256" key="2">
    <source>
        <dbReference type="ARBA" id="ARBA00022737"/>
    </source>
</evidence>
<dbReference type="Pfam" id="PF00041">
    <property type="entry name" value="fn3"/>
    <property type="match status" value="2"/>
</dbReference>
<dbReference type="PROSITE" id="PS50853">
    <property type="entry name" value="FN3"/>
    <property type="match status" value="3"/>
</dbReference>
<reference evidence="10" key="1">
    <citation type="submission" date="2020-09" db="EMBL/GenBank/DDBJ databases">
        <title>Whole genome shotgun sequence of Streptomyces cinnamonensis NBRC 15873.</title>
        <authorList>
            <person name="Komaki H."/>
            <person name="Tamura T."/>
        </authorList>
    </citation>
    <scope>NUCLEOTIDE SEQUENCE [LARGE SCALE GENOMIC DNA]</scope>
    <source>
        <strain evidence="10">NBRC 15873</strain>
    </source>
</reference>
<dbReference type="GeneID" id="86952149"/>
<name>A0ABQ3NP00_STRVG</name>